<dbReference type="RefSeq" id="WP_169588735.1">
    <property type="nucleotide sequence ID" value="NZ_VCQU01000005.1"/>
</dbReference>
<name>A0A848KEA5_9NOCA</name>
<reference evidence="1 2" key="1">
    <citation type="submission" date="2019-05" db="EMBL/GenBank/DDBJ databases">
        <authorList>
            <person name="Lee S.D."/>
        </authorList>
    </citation>
    <scope>NUCLEOTIDE SEQUENCE [LARGE SCALE GENOMIC DNA]</scope>
    <source>
        <strain evidence="1 2">YC2-7</strain>
    </source>
</reference>
<evidence type="ECO:0000313" key="1">
    <source>
        <dbReference type="EMBL" id="NMN96629.1"/>
    </source>
</evidence>
<dbReference type="AlphaFoldDB" id="A0A848KEA5"/>
<accession>A0A848KEA5</accession>
<proteinExistence type="predicted"/>
<organism evidence="1 2">
    <name type="scientific">Antrihabitans stalactiti</name>
    <dbReference type="NCBI Taxonomy" id="2584121"/>
    <lineage>
        <taxon>Bacteria</taxon>
        <taxon>Bacillati</taxon>
        <taxon>Actinomycetota</taxon>
        <taxon>Actinomycetes</taxon>
        <taxon>Mycobacteriales</taxon>
        <taxon>Nocardiaceae</taxon>
        <taxon>Antrihabitans</taxon>
    </lineage>
</organism>
<reference evidence="1 2" key="2">
    <citation type="submission" date="2020-06" db="EMBL/GenBank/DDBJ databases">
        <title>Antribacter stalactiti gen. nov., sp. nov., a new member of the family Nacardiaceae isolated from a cave.</title>
        <authorList>
            <person name="Kim I.S."/>
        </authorList>
    </citation>
    <scope>NUCLEOTIDE SEQUENCE [LARGE SCALE GENOMIC DNA]</scope>
    <source>
        <strain evidence="1 2">YC2-7</strain>
    </source>
</reference>
<keyword evidence="2" id="KW-1185">Reference proteome</keyword>
<sequence length="222" mass="22555">MAIAKTSATEKINGTRWPRAVAALCPALIAVGTIGFNIANGAIALNITAQSGTASLATSAAQLHGIGLITTAAPTKGPDGETYDTWLARVAIAQVSASGLCFAQPATFFGQTMTLVLNANDGDPSTYEIEAGGVVAEAFGATADLTGFGNVILNKGASSVNTRGFPIDLGGHADQFGGEIDSAVAYNIVGSAQSASVYNVARIPHLSMQFVSGEYKCTEGPR</sequence>
<comment type="caution">
    <text evidence="1">The sequence shown here is derived from an EMBL/GenBank/DDBJ whole genome shotgun (WGS) entry which is preliminary data.</text>
</comment>
<protein>
    <recommendedName>
        <fullName evidence="3">Cholesterol esterase</fullName>
    </recommendedName>
</protein>
<dbReference type="EMBL" id="VCQU01000005">
    <property type="protein sequence ID" value="NMN96629.1"/>
    <property type="molecule type" value="Genomic_DNA"/>
</dbReference>
<gene>
    <name evidence="1" type="ORF">FGL95_16445</name>
</gene>
<dbReference type="Proteomes" id="UP000535543">
    <property type="component" value="Unassembled WGS sequence"/>
</dbReference>
<evidence type="ECO:0000313" key="2">
    <source>
        <dbReference type="Proteomes" id="UP000535543"/>
    </source>
</evidence>
<evidence type="ECO:0008006" key="3">
    <source>
        <dbReference type="Google" id="ProtNLM"/>
    </source>
</evidence>